<dbReference type="RefSeq" id="XP_005783066.1">
    <property type="nucleotide sequence ID" value="XM_005783009.1"/>
</dbReference>
<evidence type="ECO:0000313" key="3">
    <source>
        <dbReference type="Proteomes" id="UP000013827"/>
    </source>
</evidence>
<accession>A0A0D3K4F2</accession>
<organism evidence="2 3">
    <name type="scientific">Emiliania huxleyi (strain CCMP1516)</name>
    <dbReference type="NCBI Taxonomy" id="280463"/>
    <lineage>
        <taxon>Eukaryota</taxon>
        <taxon>Haptista</taxon>
        <taxon>Haptophyta</taxon>
        <taxon>Prymnesiophyceae</taxon>
        <taxon>Isochrysidales</taxon>
        <taxon>Noelaerhabdaceae</taxon>
        <taxon>Emiliania</taxon>
    </lineage>
</organism>
<dbReference type="Pfam" id="PF23440">
    <property type="entry name" value="BROMI_C"/>
    <property type="match status" value="1"/>
</dbReference>
<feature type="domain" description="BROMI C-terminal Rab TBC-like" evidence="1">
    <location>
        <begin position="664"/>
        <end position="769"/>
    </location>
</feature>
<dbReference type="STRING" id="2903.R1D6F4"/>
<proteinExistence type="predicted"/>
<evidence type="ECO:0000313" key="2">
    <source>
        <dbReference type="EnsemblProtists" id="EOD30637"/>
    </source>
</evidence>
<dbReference type="KEGG" id="ehx:EMIHUDRAFT_456508"/>
<keyword evidence="3" id="KW-1185">Reference proteome</keyword>
<dbReference type="InterPro" id="IPR055392">
    <property type="entry name" value="BROMI_C"/>
</dbReference>
<dbReference type="PaxDb" id="2903-EOD30637"/>
<reference evidence="3" key="1">
    <citation type="journal article" date="2013" name="Nature">
        <title>Pan genome of the phytoplankton Emiliania underpins its global distribution.</title>
        <authorList>
            <person name="Read B.A."/>
            <person name="Kegel J."/>
            <person name="Klute M.J."/>
            <person name="Kuo A."/>
            <person name="Lefebvre S.C."/>
            <person name="Maumus F."/>
            <person name="Mayer C."/>
            <person name="Miller J."/>
            <person name="Monier A."/>
            <person name="Salamov A."/>
            <person name="Young J."/>
            <person name="Aguilar M."/>
            <person name="Claverie J.M."/>
            <person name="Frickenhaus S."/>
            <person name="Gonzalez K."/>
            <person name="Herman E.K."/>
            <person name="Lin Y.C."/>
            <person name="Napier J."/>
            <person name="Ogata H."/>
            <person name="Sarno A.F."/>
            <person name="Shmutz J."/>
            <person name="Schroeder D."/>
            <person name="de Vargas C."/>
            <person name="Verret F."/>
            <person name="von Dassow P."/>
            <person name="Valentin K."/>
            <person name="Van de Peer Y."/>
            <person name="Wheeler G."/>
            <person name="Dacks J.B."/>
            <person name="Delwiche C.F."/>
            <person name="Dyhrman S.T."/>
            <person name="Glockner G."/>
            <person name="John U."/>
            <person name="Richards T."/>
            <person name="Worden A.Z."/>
            <person name="Zhang X."/>
            <person name="Grigoriev I.V."/>
            <person name="Allen A.E."/>
            <person name="Bidle K."/>
            <person name="Borodovsky M."/>
            <person name="Bowler C."/>
            <person name="Brownlee C."/>
            <person name="Cock J.M."/>
            <person name="Elias M."/>
            <person name="Gladyshev V.N."/>
            <person name="Groth M."/>
            <person name="Guda C."/>
            <person name="Hadaegh A."/>
            <person name="Iglesias-Rodriguez M.D."/>
            <person name="Jenkins J."/>
            <person name="Jones B.M."/>
            <person name="Lawson T."/>
            <person name="Leese F."/>
            <person name="Lindquist E."/>
            <person name="Lobanov A."/>
            <person name="Lomsadze A."/>
            <person name="Malik S.B."/>
            <person name="Marsh M.E."/>
            <person name="Mackinder L."/>
            <person name="Mock T."/>
            <person name="Mueller-Roeber B."/>
            <person name="Pagarete A."/>
            <person name="Parker M."/>
            <person name="Probert I."/>
            <person name="Quesneville H."/>
            <person name="Raines C."/>
            <person name="Rensing S.A."/>
            <person name="Riano-Pachon D.M."/>
            <person name="Richier S."/>
            <person name="Rokitta S."/>
            <person name="Shiraiwa Y."/>
            <person name="Soanes D.M."/>
            <person name="van der Giezen M."/>
            <person name="Wahlund T.M."/>
            <person name="Williams B."/>
            <person name="Wilson W."/>
            <person name="Wolfe G."/>
            <person name="Wurch L.L."/>
        </authorList>
    </citation>
    <scope>NUCLEOTIDE SEQUENCE</scope>
</reference>
<dbReference type="HOGENOM" id="CLU_362261_0_0_1"/>
<protein>
    <recommendedName>
        <fullName evidence="1">BROMI C-terminal Rab TBC-like domain-containing protein</fullName>
    </recommendedName>
</protein>
<sequence length="772" mass="79878">MIDSLIDSSDFQDTARRFSAFASRAQRQLVAAASSGGGQASGPTEEELAAQLHAHLASLPAADAEHASYSLAGQAQDREECGSRGDGLLTEAKVSEGVAALAERLGELARRAAADPVLLHELNEACSDGVALTTKQGGREICTECEGRASSSSSSSDCAVDFLGLGDCNLDGGALLAELGDLPPLTELPAVLEALRELPAVWARLSPFPPADLAESDAWEAVLSRGESMATQRGWLEVTAAAALPAGAKYAGSGEPRATALLLLTLLCADAQAGLLLRRRLGLVAALRAPMGLAARHADVEGAEPSLPASSSADNGSPPGARFLNIFHGWHDGDRGDNGVSSPSGQYGAADGAPPAAFADLSSPPCCLDEVCRSRLLARLLQWGVPSEWALDHRSLARSEYFPLHRPPAPAANRPPPLSSAVTTAYPPRSPLLAPVAAAAALLEGGSLDAATAALRAAFAAAGVHANTTGTDSLCANSAESLPQRRAVGQPIRLSPPSEPVPSIAVAANRLPPHWVTGAVLLLRYAARAGSLSTEAAAREGDGLPSGAHLASLSLVSLPPPAHRLSYAGESLTVACARLLAFLADLSSIVWDSSGSGSSEDTPLDLFAAMAWTLGGDTAARRSLGDLFACPAAQLVWPAAFATRLAPRSLGPPPLCAPAPVIALVDRILRAELPQVESALHSAGVAPALLTSRWLSQSWLNAFALPLLAGPSWSAYLCVAAWRFLEPELARRAPCGDLLPFLLLGEALEGFEPAAEVGFMTEIARRYREDDA</sequence>
<dbReference type="AlphaFoldDB" id="A0A0D3K4F2"/>
<name>A0A0D3K4F2_EMIH1</name>
<dbReference type="GeneID" id="17275910"/>
<evidence type="ECO:0000259" key="1">
    <source>
        <dbReference type="Pfam" id="PF23440"/>
    </source>
</evidence>
<dbReference type="EnsemblProtists" id="EOD30637">
    <property type="protein sequence ID" value="EOD30637"/>
    <property type="gene ID" value="EMIHUDRAFT_456508"/>
</dbReference>
<reference evidence="2" key="2">
    <citation type="submission" date="2024-10" db="UniProtKB">
        <authorList>
            <consortium name="EnsemblProtists"/>
        </authorList>
    </citation>
    <scope>IDENTIFICATION</scope>
</reference>
<dbReference type="Proteomes" id="UP000013827">
    <property type="component" value="Unassembled WGS sequence"/>
</dbReference>